<organism evidence="3 4">
    <name type="scientific">Gemmatimonas phototrophica</name>
    <dbReference type="NCBI Taxonomy" id="1379270"/>
    <lineage>
        <taxon>Bacteria</taxon>
        <taxon>Pseudomonadati</taxon>
        <taxon>Gemmatimonadota</taxon>
        <taxon>Gemmatimonadia</taxon>
        <taxon>Gemmatimonadales</taxon>
        <taxon>Gemmatimonadaceae</taxon>
        <taxon>Gemmatimonas</taxon>
    </lineage>
</organism>
<dbReference type="AlphaFoldDB" id="A0A143BM42"/>
<dbReference type="CDD" id="cd00448">
    <property type="entry name" value="YjgF_YER057c_UK114_family"/>
    <property type="match status" value="1"/>
</dbReference>
<dbReference type="KEGG" id="gph:GEMMAAP_17855"/>
<dbReference type="eggNOG" id="COG3391">
    <property type="taxonomic scope" value="Bacteria"/>
</dbReference>
<feature type="region of interest" description="Disordered" evidence="2">
    <location>
        <begin position="107"/>
        <end position="134"/>
    </location>
</feature>
<keyword evidence="4" id="KW-1185">Reference proteome</keyword>
<dbReference type="eggNOG" id="COG0251">
    <property type="taxonomic scope" value="Bacteria"/>
</dbReference>
<evidence type="ECO:0000313" key="3">
    <source>
        <dbReference type="EMBL" id="AMW06146.1"/>
    </source>
</evidence>
<reference evidence="3 4" key="2">
    <citation type="journal article" date="2016" name="Environ. Microbiol. Rep.">
        <title>Metagenomic evidence for the presence of phototrophic Gemmatimonadetes bacteria in diverse environments.</title>
        <authorList>
            <person name="Zeng Y."/>
            <person name="Baumbach J."/>
            <person name="Barbosa E.G."/>
            <person name="Azevedo V."/>
            <person name="Zhang C."/>
            <person name="Koblizek M."/>
        </authorList>
    </citation>
    <scope>NUCLEOTIDE SEQUENCE [LARGE SCALE GENOMIC DNA]</scope>
    <source>
        <strain evidence="3 4">AP64</strain>
    </source>
</reference>
<sequence length="484" mass="50566">MAIRDGEWVFVSGMTGIKPGTQDIIEGGIAVQTRQTMENIRTALASGGATMADVAECTVFLKNIADYAAMNAEYIKFFPVNPPARATLAVTAMPRPAALVEVKCTARRRPGAPPSAPPPPPPSQSPTAAGTPAGARRFDRALALEDSGVTSASASVGDVNRDGHLDILLVRGRHWPLRNLVLLGNGAGVFQPPLPVDTASDRSYSGILVDLDRDGALDIVVSNDSPDAKKIYRNDGTGHFALVTTFGSPDWNTRHVAVGDVNGDGIPDIALANRSSRGATASYLCIGTGGGHVAEPCREISRGSATTISMADVNRDGALDLLIPHRDGGQSVVALNDGRGNFGTRIPFGSPKGTIRAAHAADLDGDGVSDLVAIDELGSALTMRGEGDTTYATPEPLGLPNARPYALAVHDVDRNGRPDVIVGYTKARPIVFFNDGPGRFHAVPFGDAEGIAYGFAVADLNSDGLLDIVMARSDAPNVLYFGGR</sequence>
<reference evidence="3 4" key="1">
    <citation type="journal article" date="2014" name="Proc. Natl. Acad. Sci. U.S.A.">
        <title>Functional type 2 photosynthetic reaction centers found in the rare bacterial phylum Gemmatimonadetes.</title>
        <authorList>
            <person name="Zeng Y."/>
            <person name="Feng F."/>
            <person name="Medova H."/>
            <person name="Dean J."/>
            <person name="Koblizek M."/>
        </authorList>
    </citation>
    <scope>NUCLEOTIDE SEQUENCE [LARGE SCALE GENOMIC DNA]</scope>
    <source>
        <strain evidence="3 4">AP64</strain>
    </source>
</reference>
<evidence type="ECO:0000256" key="1">
    <source>
        <dbReference type="ARBA" id="ARBA00022729"/>
    </source>
</evidence>
<dbReference type="STRING" id="1379270.GEMMAAP_17855"/>
<dbReference type="EMBL" id="CP011454">
    <property type="protein sequence ID" value="AMW06146.1"/>
    <property type="molecule type" value="Genomic_DNA"/>
</dbReference>
<dbReference type="PANTHER" id="PTHR44103:SF1">
    <property type="entry name" value="PROPROTEIN CONVERTASE P"/>
    <property type="match status" value="1"/>
</dbReference>
<dbReference type="PANTHER" id="PTHR44103">
    <property type="entry name" value="PROPROTEIN CONVERTASE P"/>
    <property type="match status" value="1"/>
</dbReference>
<dbReference type="Gene3D" id="2.130.10.130">
    <property type="entry name" value="Integrin alpha, N-terminal"/>
    <property type="match status" value="2"/>
</dbReference>
<dbReference type="SUPFAM" id="SSF55298">
    <property type="entry name" value="YjgF-like"/>
    <property type="match status" value="1"/>
</dbReference>
<dbReference type="InterPro" id="IPR006175">
    <property type="entry name" value="YjgF/YER057c/UK114"/>
</dbReference>
<dbReference type="Pfam" id="PF13517">
    <property type="entry name" value="FG-GAP_3"/>
    <property type="match status" value="3"/>
</dbReference>
<keyword evidence="1" id="KW-0732">Signal</keyword>
<dbReference type="Gene3D" id="3.30.1330.40">
    <property type="entry name" value="RutC-like"/>
    <property type="match status" value="1"/>
</dbReference>
<dbReference type="Proteomes" id="UP000076404">
    <property type="component" value="Chromosome"/>
</dbReference>
<dbReference type="InterPro" id="IPR028994">
    <property type="entry name" value="Integrin_alpha_N"/>
</dbReference>
<feature type="compositionally biased region" description="Pro residues" evidence="2">
    <location>
        <begin position="111"/>
        <end position="124"/>
    </location>
</feature>
<dbReference type="SUPFAM" id="SSF69318">
    <property type="entry name" value="Integrin alpha N-terminal domain"/>
    <property type="match status" value="2"/>
</dbReference>
<evidence type="ECO:0000256" key="2">
    <source>
        <dbReference type="SAM" id="MobiDB-lite"/>
    </source>
</evidence>
<proteinExistence type="predicted"/>
<name>A0A143BM42_9BACT</name>
<protein>
    <submittedName>
        <fullName evidence="3">Uncharacterized protein</fullName>
    </submittedName>
</protein>
<dbReference type="InterPro" id="IPR013517">
    <property type="entry name" value="FG-GAP"/>
</dbReference>
<accession>A0A143BM42</accession>
<dbReference type="Pfam" id="PF01042">
    <property type="entry name" value="Ribonuc_L-PSP"/>
    <property type="match status" value="1"/>
</dbReference>
<dbReference type="InterPro" id="IPR035959">
    <property type="entry name" value="RutC-like_sf"/>
</dbReference>
<evidence type="ECO:0000313" key="4">
    <source>
        <dbReference type="Proteomes" id="UP000076404"/>
    </source>
</evidence>
<gene>
    <name evidence="3" type="ORF">GEMMAAP_17855</name>
</gene>